<name>A0A5J4YR63_PORPP</name>
<accession>A0A5J4YR63</accession>
<reference evidence="3" key="1">
    <citation type="journal article" date="2019" name="Nat. Commun.">
        <title>Expansion of phycobilisome linker gene families in mesophilic red algae.</title>
        <authorList>
            <person name="Lee J."/>
            <person name="Kim D."/>
            <person name="Bhattacharya D."/>
            <person name="Yoon H.S."/>
        </authorList>
    </citation>
    <scope>NUCLEOTIDE SEQUENCE [LARGE SCALE GENOMIC DNA]</scope>
    <source>
        <strain evidence="3">CCMP 1328</strain>
    </source>
</reference>
<sequence length="137" mass="15367">MCRGRCRPIVAMMSQHVHTESMPEPVTAQAPKSQPRDIYEQRRASAESSDTPPIKTNACMYELKFRCLEQLPKSLLDLDSPTKRVKNFVPSLPAIPEESEVEESAENAASEYAWRWSARSVPTSAHFTLSKANSTQS</sequence>
<evidence type="ECO:0000256" key="1">
    <source>
        <dbReference type="SAM" id="MobiDB-lite"/>
    </source>
</evidence>
<evidence type="ECO:0000313" key="2">
    <source>
        <dbReference type="EMBL" id="KAA8493283.1"/>
    </source>
</evidence>
<feature type="compositionally biased region" description="Basic and acidic residues" evidence="1">
    <location>
        <begin position="34"/>
        <end position="45"/>
    </location>
</feature>
<dbReference type="EMBL" id="VRMN01000007">
    <property type="protein sequence ID" value="KAA8493283.1"/>
    <property type="molecule type" value="Genomic_DNA"/>
</dbReference>
<dbReference type="AlphaFoldDB" id="A0A5J4YR63"/>
<comment type="caution">
    <text evidence="2">The sequence shown here is derived from an EMBL/GenBank/DDBJ whole genome shotgun (WGS) entry which is preliminary data.</text>
</comment>
<keyword evidence="3" id="KW-1185">Reference proteome</keyword>
<proteinExistence type="predicted"/>
<gene>
    <name evidence="2" type="ORF">FVE85_8728</name>
</gene>
<organism evidence="2 3">
    <name type="scientific">Porphyridium purpureum</name>
    <name type="common">Red alga</name>
    <name type="synonym">Porphyridium cruentum</name>
    <dbReference type="NCBI Taxonomy" id="35688"/>
    <lineage>
        <taxon>Eukaryota</taxon>
        <taxon>Rhodophyta</taxon>
        <taxon>Bangiophyceae</taxon>
        <taxon>Porphyridiales</taxon>
        <taxon>Porphyridiaceae</taxon>
        <taxon>Porphyridium</taxon>
    </lineage>
</organism>
<evidence type="ECO:0000313" key="3">
    <source>
        <dbReference type="Proteomes" id="UP000324585"/>
    </source>
</evidence>
<feature type="region of interest" description="Disordered" evidence="1">
    <location>
        <begin position="16"/>
        <end position="53"/>
    </location>
</feature>
<protein>
    <submittedName>
        <fullName evidence="2">Uncharacterized protein</fullName>
    </submittedName>
</protein>
<dbReference type="Proteomes" id="UP000324585">
    <property type="component" value="Unassembled WGS sequence"/>
</dbReference>